<sequence length="86" mass="9789">MEIRTRYEGYANLDWGSARHDSFVWQRVMLDADLQHRTETWGTPPLQKVPVPGPLGRPTTWDVPSPQSDRSSDLDDEPPFTGRPAV</sequence>
<evidence type="ECO:0000313" key="3">
    <source>
        <dbReference type="Proteomes" id="UP000233769"/>
    </source>
</evidence>
<feature type="region of interest" description="Disordered" evidence="1">
    <location>
        <begin position="40"/>
        <end position="86"/>
    </location>
</feature>
<evidence type="ECO:0000256" key="1">
    <source>
        <dbReference type="SAM" id="MobiDB-lite"/>
    </source>
</evidence>
<reference evidence="3" key="1">
    <citation type="submission" date="2017-10" db="EMBL/GenBank/DDBJ databases">
        <authorList>
            <person name="Regsiter A."/>
            <person name="William W."/>
        </authorList>
    </citation>
    <scope>NUCLEOTIDE SEQUENCE [LARGE SCALE GENOMIC DNA]</scope>
</reference>
<gene>
    <name evidence="2" type="ORF">TK0001_4307</name>
</gene>
<evidence type="ECO:0000313" key="2">
    <source>
        <dbReference type="EMBL" id="SOR30909.1"/>
    </source>
</evidence>
<dbReference type="EMBL" id="LT962688">
    <property type="protein sequence ID" value="SOR30909.1"/>
    <property type="molecule type" value="Genomic_DNA"/>
</dbReference>
<proteinExistence type="predicted"/>
<organism evidence="2 3">
    <name type="scientific">Methylorubrum extorquens</name>
    <name type="common">Methylobacterium dichloromethanicum</name>
    <name type="synonym">Methylobacterium extorquens</name>
    <dbReference type="NCBI Taxonomy" id="408"/>
    <lineage>
        <taxon>Bacteria</taxon>
        <taxon>Pseudomonadati</taxon>
        <taxon>Pseudomonadota</taxon>
        <taxon>Alphaproteobacteria</taxon>
        <taxon>Hyphomicrobiales</taxon>
        <taxon>Methylobacteriaceae</taxon>
        <taxon>Methylorubrum</taxon>
    </lineage>
</organism>
<dbReference type="AlphaFoldDB" id="A0A2N9AUB5"/>
<accession>A0A2N9AUB5</accession>
<dbReference type="Proteomes" id="UP000233769">
    <property type="component" value="Chromosome tk0001"/>
</dbReference>
<protein>
    <submittedName>
        <fullName evidence="2">Uncharacterized protein</fullName>
    </submittedName>
</protein>
<name>A0A2N9AUB5_METEX</name>